<dbReference type="GO" id="GO:0016491">
    <property type="term" value="F:oxidoreductase activity"/>
    <property type="evidence" value="ECO:0007669"/>
    <property type="project" value="UniProtKB-KW"/>
</dbReference>
<dbReference type="OrthoDB" id="329835at2759"/>
<dbReference type="InterPro" id="IPR057326">
    <property type="entry name" value="KR_dom"/>
</dbReference>
<keyword evidence="3" id="KW-0489">Methyltransferase</keyword>
<dbReference type="GO" id="GO:0006633">
    <property type="term" value="P:fatty acid biosynthetic process"/>
    <property type="evidence" value="ECO:0007669"/>
    <property type="project" value="InterPro"/>
</dbReference>
<keyword evidence="4" id="KW-0808">Transferase</keyword>
<feature type="region of interest" description="N-terminal hotdog fold" evidence="7">
    <location>
        <begin position="944"/>
        <end position="1081"/>
    </location>
</feature>
<dbReference type="PROSITE" id="PS52019">
    <property type="entry name" value="PKS_MFAS_DH"/>
    <property type="match status" value="1"/>
</dbReference>
<dbReference type="Pfam" id="PF21089">
    <property type="entry name" value="PKS_DH_N"/>
    <property type="match status" value="1"/>
</dbReference>
<keyword evidence="5" id="KW-0560">Oxidoreductase</keyword>
<proteinExistence type="predicted"/>
<dbReference type="Pfam" id="PF16197">
    <property type="entry name" value="KAsynt_C_assoc"/>
    <property type="match status" value="1"/>
</dbReference>
<dbReference type="Gene3D" id="3.40.50.720">
    <property type="entry name" value="NAD(P)-binding Rossmann-like Domain"/>
    <property type="match status" value="3"/>
</dbReference>
<evidence type="ECO:0000256" key="1">
    <source>
        <dbReference type="ARBA" id="ARBA00022450"/>
    </source>
</evidence>
<feature type="domain" description="Carrier" evidence="8">
    <location>
        <begin position="2423"/>
        <end position="2498"/>
    </location>
</feature>
<dbReference type="SMART" id="SM00822">
    <property type="entry name" value="PKS_KR"/>
    <property type="match status" value="1"/>
</dbReference>
<accession>A0A8K0WQM7</accession>
<dbReference type="SUPFAM" id="SSF52151">
    <property type="entry name" value="FabD/lysophospholipase-like"/>
    <property type="match status" value="1"/>
</dbReference>
<dbReference type="Gene3D" id="3.40.366.10">
    <property type="entry name" value="Malonyl-Coenzyme A Acyl Carrier Protein, domain 2"/>
    <property type="match status" value="1"/>
</dbReference>
<dbReference type="PANTHER" id="PTHR43775:SF20">
    <property type="entry name" value="HYBRID PKS-NRPS SYNTHETASE APDA"/>
    <property type="match status" value="1"/>
</dbReference>
<gene>
    <name evidence="11" type="ORF">B0I35DRAFT_238915</name>
</gene>
<dbReference type="Gene3D" id="3.40.50.150">
    <property type="entry name" value="Vaccinia Virus protein VP39"/>
    <property type="match status" value="1"/>
</dbReference>
<dbReference type="InterPro" id="IPR001227">
    <property type="entry name" value="Ac_transferase_dom_sf"/>
</dbReference>
<comment type="caution">
    <text evidence="11">The sequence shown here is derived from an EMBL/GenBank/DDBJ whole genome shotgun (WGS) entry which is preliminary data.</text>
</comment>
<dbReference type="GO" id="GO:0044550">
    <property type="term" value="P:secondary metabolite biosynthetic process"/>
    <property type="evidence" value="ECO:0007669"/>
    <property type="project" value="TreeGrafter"/>
</dbReference>
<dbReference type="SUPFAM" id="SSF53335">
    <property type="entry name" value="S-adenosyl-L-methionine-dependent methyltransferases"/>
    <property type="match status" value="1"/>
</dbReference>
<dbReference type="Gene3D" id="3.10.129.110">
    <property type="entry name" value="Polyketide synthase dehydratase"/>
    <property type="match status" value="1"/>
</dbReference>
<dbReference type="SMART" id="SM00827">
    <property type="entry name" value="PKS_AT"/>
    <property type="match status" value="1"/>
</dbReference>
<feature type="domain" description="Ketosynthase family 3 (KS3)" evidence="9">
    <location>
        <begin position="9"/>
        <end position="448"/>
    </location>
</feature>
<dbReference type="InterPro" id="IPR042104">
    <property type="entry name" value="PKS_dehydratase_sf"/>
</dbReference>
<evidence type="ECO:0000256" key="7">
    <source>
        <dbReference type="PROSITE-ProRule" id="PRU01363"/>
    </source>
</evidence>
<dbReference type="InterPro" id="IPR016035">
    <property type="entry name" value="Acyl_Trfase/lysoPLipase"/>
</dbReference>
<dbReference type="Gene3D" id="3.30.70.3290">
    <property type="match status" value="1"/>
</dbReference>
<dbReference type="EMBL" id="JAGPNK010000007">
    <property type="protein sequence ID" value="KAH7318294.1"/>
    <property type="molecule type" value="Genomic_DNA"/>
</dbReference>
<dbReference type="InterPro" id="IPR020841">
    <property type="entry name" value="PKS_Beta-ketoAc_synthase_dom"/>
</dbReference>
<dbReference type="InterPro" id="IPR020807">
    <property type="entry name" value="PKS_DH"/>
</dbReference>
<dbReference type="SMART" id="SM00826">
    <property type="entry name" value="PKS_DH"/>
    <property type="match status" value="1"/>
</dbReference>
<dbReference type="InterPro" id="IPR009081">
    <property type="entry name" value="PP-bd_ACP"/>
</dbReference>
<dbReference type="SUPFAM" id="SSF55048">
    <property type="entry name" value="Probable ACP-binding domain of malonyl-CoA ACP transacylase"/>
    <property type="match status" value="1"/>
</dbReference>
<dbReference type="InterPro" id="IPR036291">
    <property type="entry name" value="NAD(P)-bd_dom_sf"/>
</dbReference>
<dbReference type="GO" id="GO:0032259">
    <property type="term" value="P:methylation"/>
    <property type="evidence" value="ECO:0007669"/>
    <property type="project" value="UniProtKB-KW"/>
</dbReference>
<evidence type="ECO:0000256" key="6">
    <source>
        <dbReference type="ARBA" id="ARBA00023268"/>
    </source>
</evidence>
<dbReference type="InterPro" id="IPR014030">
    <property type="entry name" value="Ketoacyl_synth_N"/>
</dbReference>
<evidence type="ECO:0000256" key="2">
    <source>
        <dbReference type="ARBA" id="ARBA00022553"/>
    </source>
</evidence>
<dbReference type="GO" id="GO:0008168">
    <property type="term" value="F:methyltransferase activity"/>
    <property type="evidence" value="ECO:0007669"/>
    <property type="project" value="UniProtKB-KW"/>
</dbReference>
<keyword evidence="6" id="KW-0511">Multifunctional enzyme</keyword>
<dbReference type="Pfam" id="PF08242">
    <property type="entry name" value="Methyltransf_12"/>
    <property type="match status" value="1"/>
</dbReference>
<dbReference type="InterPro" id="IPR029063">
    <property type="entry name" value="SAM-dependent_MTases_sf"/>
</dbReference>
<evidence type="ECO:0000259" key="9">
    <source>
        <dbReference type="PROSITE" id="PS52004"/>
    </source>
</evidence>
<dbReference type="InterPro" id="IPR013217">
    <property type="entry name" value="Methyltransf_12"/>
</dbReference>
<dbReference type="FunFam" id="3.40.47.10:FF:000019">
    <property type="entry name" value="Polyketide synthase type I"/>
    <property type="match status" value="1"/>
</dbReference>
<dbReference type="InterPro" id="IPR016039">
    <property type="entry name" value="Thiolase-like"/>
</dbReference>
<dbReference type="InterPro" id="IPR016036">
    <property type="entry name" value="Malonyl_transacylase_ACP-bd"/>
</dbReference>
<dbReference type="InterPro" id="IPR013968">
    <property type="entry name" value="PKS_KR"/>
</dbReference>
<dbReference type="Pfam" id="PF08659">
    <property type="entry name" value="KR"/>
    <property type="match status" value="1"/>
</dbReference>
<evidence type="ECO:0000313" key="12">
    <source>
        <dbReference type="Proteomes" id="UP000813444"/>
    </source>
</evidence>
<dbReference type="PROSITE" id="PS00012">
    <property type="entry name" value="PHOSPHOPANTETHEINE"/>
    <property type="match status" value="1"/>
</dbReference>
<dbReference type="GO" id="GO:0004312">
    <property type="term" value="F:fatty acid synthase activity"/>
    <property type="evidence" value="ECO:0007669"/>
    <property type="project" value="TreeGrafter"/>
</dbReference>
<dbReference type="Pfam" id="PF02801">
    <property type="entry name" value="Ketoacyl-synt_C"/>
    <property type="match status" value="1"/>
</dbReference>
<dbReference type="Pfam" id="PF00698">
    <property type="entry name" value="Acyl_transf_1"/>
    <property type="match status" value="1"/>
</dbReference>
<keyword evidence="12" id="KW-1185">Reference proteome</keyword>
<reference evidence="11" key="1">
    <citation type="journal article" date="2021" name="Nat. Commun.">
        <title>Genetic determinants of endophytism in the Arabidopsis root mycobiome.</title>
        <authorList>
            <person name="Mesny F."/>
            <person name="Miyauchi S."/>
            <person name="Thiergart T."/>
            <person name="Pickel B."/>
            <person name="Atanasova L."/>
            <person name="Karlsson M."/>
            <person name="Huettel B."/>
            <person name="Barry K.W."/>
            <person name="Haridas S."/>
            <person name="Chen C."/>
            <person name="Bauer D."/>
            <person name="Andreopoulos W."/>
            <person name="Pangilinan J."/>
            <person name="LaButti K."/>
            <person name="Riley R."/>
            <person name="Lipzen A."/>
            <person name="Clum A."/>
            <person name="Drula E."/>
            <person name="Henrissat B."/>
            <person name="Kohler A."/>
            <person name="Grigoriev I.V."/>
            <person name="Martin F.M."/>
            <person name="Hacquard S."/>
        </authorList>
    </citation>
    <scope>NUCLEOTIDE SEQUENCE</scope>
    <source>
        <strain evidence="11">MPI-CAGE-CH-0235</strain>
    </source>
</reference>
<evidence type="ECO:0000256" key="4">
    <source>
        <dbReference type="ARBA" id="ARBA00022679"/>
    </source>
</evidence>
<dbReference type="InterPro" id="IPR049900">
    <property type="entry name" value="PKS_mFAS_DH"/>
</dbReference>
<dbReference type="SUPFAM" id="SSF51735">
    <property type="entry name" value="NAD(P)-binding Rossmann-fold domains"/>
    <property type="match status" value="2"/>
</dbReference>
<feature type="region of interest" description="C-terminal hotdog fold" evidence="7">
    <location>
        <begin position="1100"/>
        <end position="1254"/>
    </location>
</feature>
<sequence>MRKDMHHAREPIAIVGSACRFAGGTNSPSQLWELLQKPRDLLREIPESRFNPDGFYHADGSRHSRTSVKHAYFLDESLGAFDAEFFGIKPVEAKAMDPQQRFLMEVVYEALENAGMPLQDLKGSNTGVYVGTMGYDYSTLIQRDISNMPTYSATGTAPSILANRLSYFFNWHGPSIALDTACSSSLVAVHLAVQALRSGECTLALACGSNLILSPETFIIESKLGMLSPDGRSRMWDQGANGYARGEGVGALVLKPLSAALRDNDVIESIIRETCINQDGASKSTGITIPNPSAQEALIRATYAKAGLDLRKREDRPQFFEAHGTGTLVGDPAEAEAIYNALTAEHNREGSQEPPLYVGSIKTVLGHTEGTAGIAAIMKVSQAIKRGFVPPNMLFNQLSSRVAPFFIGLEIPLEAKPWPELASDGGTRRASVNSFGFGGTNAHAILESYDKTSTTSLGPMSTFAPYVFSACSTLALREGLAAYAAFFDQKGPEINPRDLSWTLRSRRSTFPYRIAFPSSSVENLSAKISAKLEEGLNVPKTLPSSKRGRILGIFTGQGAQYPRMGAELIESSAAAASIIENLEKSLRQLPDGPAWSLKAELLADATSSRVREAAVSQPLCTAVQILLVDLMRLAGVEFSTVVGHSSGEIAAAYAAKFITAEDAIRIAYYRGACLQYAASPKGQDVKGAMVAVSSSAMDLEELCNDRVFSGRVHVAAFNSPSSFTMSGDEEMITELEILFADEGKFHRRLRVDKAYHSNHMLPCCKPYVDYLTLCDIQSQQPTANACTWISSVHGHCMDSTVDLSGEYWAENMARPVLFSQALSEALQLPGDAYDLVVEIGAHSALKGPSMQTMQNNGQPSPSYTGTLERGKNAVEAMSAALGFCWAHIESNQVDLDAYERILSGTSDGYCMVTELPTYSWNHETEYWHESRASRRLRSRNTPSHCLLGDATPDSAAHQRSWRNMLRINDLGWLSGHRVQGQVVFPASGYLATALEAARSVAEGMKKIIRRIELSEFIVHRAIAFDRDDTGVEVLTQVCGVELDGLSKRIRATFTYSAALSSSSDELLLVASANMETLVESISPMPSATLLPRRNNALAHMIDVETDRFYQALAELGYEFSGAFKSLYGLQRRHQISSCKVKQQKYENLLIHPVDLDAVLQSCILAYSHPYDNQLRTLHLPTRIQRVRVDPVVLLETQSNRDGDSSFTLDAVIHPQDSHARGISGDVNLYSNVTSQGAIQVQDATFMPICALGESDDRNMFLKVHWVRTALDGSAAAESIRLTAEHQELLLLLERIATFYARKFDRMVNPEDPIRMQFPLNYYLNYCRHLTATMESGNGKWGRPEWLQDTPESILEASRPYTHVVDVEMMHLVGNQMPRVFRGETTMLEQFRSDECNGILDRYYADGYGLKESAQWIGRAVKQICDRYPYLEILEIGAGTGAATKAIFREIDRSFSSYTYTDVSPAFFENASNVFSRQRDRMNFTVFDVENSPSQQGFTEGSFGLAVAFFILHATSDLGNTLRNIRRLLRPGGFLVVGEGNDGDSGLSGNGFIFGTLPGWWLGAGKQGRSLSPFVTPTEWDRLLRATGFSGIDVGVPASWNHTLKANNFVAQAVDDQVQFLREPLLPSAWRVPRIGKLVIVGGQTSRTARLVKGLEVALGGTNATDIHTVGALTDLSFDTVADPNTTVLSLTEIDKPIFDEITPTVFESLRRLFETGRRIFWVTSGRLESTPLSNMIVGFGRVAANESPDLRLQHLDLLDVQGVDPRTIAGIFLRFYASEHLSSSLLWFVEPEIMLDARGQQFSHRLLPIPELNDRYNSTGRAITRERTIAASPVVVHPSAQGYVIRDMPALEESVVASHAKPDDLLRLHTCYATSSAVKTPAGYNFVLLGTRPEDNAMFLSLTSSLCSVNMVSPKSVVQVEVAPEMAPSLLATVAVHLVAMAVVNSLCDGQTILLHNASDSFSHCFTTQASSRDLAVISIAASAETSYHMLKLAVQFPHLPAGPGLIEALPSEVGLYVNLGDDDFAMADSERDIITKLPTHCRVESTRTLFSRTASAVRPSSTHIFSKILNTALQSAQSPDSAALPVEHSVVDLKSIANETPAAHPLSVIKFSPNDVVSVQSSRLDRNQIFKGANSTYWIVGMTGELGVSVCDWMIKKGARNVAIASRRPNISPDWIAAHNRRGTRVMVLSCDVTKENEVLAAHRKICESLPPIVGVMNGAMVLHDVAIRNMTFQQLVDVTRPKVDGSIYLDRLFHNTDLDFFLLISSINCIVGSWGQANYAAANMFMCALAAKRRKRGLRASAVNVGAIIGAGYMARESRRALDALVDKLHLMRLSEEDWHQAISEAIDAGRLESPHGPEITMGLLQVPADVPAMPIWFSNPRFSGFLAGTRRDTGYKKDKVAETSLQDVLRACSSREDLCNVVTRAFADQLRSILQLDKSDEDLMSSRSSEIGLDSLVSIDIRSWFLKNLHLSMPILRIMGNNTMQSLVEFAVDTMPATLTPRIDEVAGQTIKVASAKVDVGDENGLKLSGSDGSVSEELGLSTPSRSKSLDFGGTEKIDWVLESTPPASWALLLPDSTSPPLCSPKVIVLTGATGLLGHHLLDNLLKHTSAKMIHCLAVRGLERRLQDNDLITDPRVKYYTGSLSDPLLGLSEEQANFIFASADVVIHNGTDTSHTKSYLDLKDSNVGSTITLAGLCIPRRIPFHYISSAGVALYYNRPVFPEVSVGSPEALPILADGAFGYGCSKWVNEQLLEAAQKQFGLPVCIYRPSTIVREGADMSTARAQLDWVNMLLRYIRKLQAAPKMEHNHGMLDLVRVETCCAHVVHGTTKGSHSSQAGPRYMHLVGDDVLQLDCLGNIDATKERLYKTVPLWEWIDIAVRAGLHPGVAKLIGELDIERTGSYPRLLRSGAA</sequence>
<keyword evidence="1" id="KW-0596">Phosphopantetheine</keyword>
<evidence type="ECO:0000256" key="3">
    <source>
        <dbReference type="ARBA" id="ARBA00022603"/>
    </source>
</evidence>
<dbReference type="InterPro" id="IPR049551">
    <property type="entry name" value="PKS_DH_C"/>
</dbReference>
<dbReference type="CDD" id="cd02440">
    <property type="entry name" value="AdoMet_MTases"/>
    <property type="match status" value="1"/>
</dbReference>
<dbReference type="CDD" id="cd00833">
    <property type="entry name" value="PKS"/>
    <property type="match status" value="1"/>
</dbReference>
<dbReference type="Pfam" id="PF14765">
    <property type="entry name" value="PS-DH"/>
    <property type="match status" value="1"/>
</dbReference>
<dbReference type="InterPro" id="IPR006162">
    <property type="entry name" value="Ppantetheine_attach_site"/>
</dbReference>
<dbReference type="SUPFAM" id="SSF53901">
    <property type="entry name" value="Thiolase-like"/>
    <property type="match status" value="1"/>
</dbReference>
<dbReference type="PROSITE" id="PS00606">
    <property type="entry name" value="KS3_1"/>
    <property type="match status" value="1"/>
</dbReference>
<dbReference type="Pfam" id="PF00109">
    <property type="entry name" value="ketoacyl-synt"/>
    <property type="match status" value="1"/>
</dbReference>
<dbReference type="InterPro" id="IPR018201">
    <property type="entry name" value="Ketoacyl_synth_AS"/>
</dbReference>
<dbReference type="Gene3D" id="3.40.47.10">
    <property type="match status" value="1"/>
</dbReference>
<evidence type="ECO:0000256" key="5">
    <source>
        <dbReference type="ARBA" id="ARBA00023002"/>
    </source>
</evidence>
<keyword evidence="2" id="KW-0597">Phosphoprotein</keyword>
<evidence type="ECO:0000259" key="10">
    <source>
        <dbReference type="PROSITE" id="PS52019"/>
    </source>
</evidence>
<dbReference type="GO" id="GO:0004315">
    <property type="term" value="F:3-oxoacyl-[acyl-carrier-protein] synthase activity"/>
    <property type="evidence" value="ECO:0007669"/>
    <property type="project" value="InterPro"/>
</dbReference>
<dbReference type="PANTHER" id="PTHR43775">
    <property type="entry name" value="FATTY ACID SYNTHASE"/>
    <property type="match status" value="1"/>
</dbReference>
<dbReference type="Proteomes" id="UP000813444">
    <property type="component" value="Unassembled WGS sequence"/>
</dbReference>
<evidence type="ECO:0000259" key="8">
    <source>
        <dbReference type="PROSITE" id="PS50075"/>
    </source>
</evidence>
<organism evidence="11 12">
    <name type="scientific">Stachybotrys elegans</name>
    <dbReference type="NCBI Taxonomy" id="80388"/>
    <lineage>
        <taxon>Eukaryota</taxon>
        <taxon>Fungi</taxon>
        <taxon>Dikarya</taxon>
        <taxon>Ascomycota</taxon>
        <taxon>Pezizomycotina</taxon>
        <taxon>Sordariomycetes</taxon>
        <taxon>Hypocreomycetidae</taxon>
        <taxon>Hypocreales</taxon>
        <taxon>Stachybotryaceae</taxon>
        <taxon>Stachybotrys</taxon>
    </lineage>
</organism>
<feature type="active site" description="Proton acceptor; for dehydratase activity" evidence="7">
    <location>
        <position position="976"/>
    </location>
</feature>
<dbReference type="InterPro" id="IPR014031">
    <property type="entry name" value="Ketoacyl_synth_C"/>
</dbReference>
<dbReference type="InterPro" id="IPR032821">
    <property type="entry name" value="PKS_assoc"/>
</dbReference>
<dbReference type="InterPro" id="IPR013120">
    <property type="entry name" value="FAR_NAD-bd"/>
</dbReference>
<dbReference type="Pfam" id="PF07993">
    <property type="entry name" value="NAD_binding_4"/>
    <property type="match status" value="1"/>
</dbReference>
<dbReference type="PROSITE" id="PS52004">
    <property type="entry name" value="KS3_2"/>
    <property type="match status" value="1"/>
</dbReference>
<evidence type="ECO:0000313" key="11">
    <source>
        <dbReference type="EMBL" id="KAH7318294.1"/>
    </source>
</evidence>
<protein>
    <submittedName>
        <fullName evidence="11">Polyketide synthase</fullName>
    </submittedName>
</protein>
<dbReference type="PROSITE" id="PS50075">
    <property type="entry name" value="CARRIER"/>
    <property type="match status" value="1"/>
</dbReference>
<dbReference type="InterPro" id="IPR014043">
    <property type="entry name" value="Acyl_transferase_dom"/>
</dbReference>
<dbReference type="InterPro" id="IPR049552">
    <property type="entry name" value="PKS_DH_N"/>
</dbReference>
<feature type="domain" description="PKS/mFAS DH" evidence="10">
    <location>
        <begin position="944"/>
        <end position="1254"/>
    </location>
</feature>
<name>A0A8K0WQM7_9HYPO</name>
<feature type="active site" description="Proton donor; for dehydratase activity" evidence="7">
    <location>
        <position position="1156"/>
    </location>
</feature>
<dbReference type="SMART" id="SM00825">
    <property type="entry name" value="PKS_KS"/>
    <property type="match status" value="1"/>
</dbReference>
<dbReference type="InterPro" id="IPR050091">
    <property type="entry name" value="PKS_NRPS_Biosynth_Enz"/>
</dbReference>